<accession>A0ABY4HPN1</accession>
<evidence type="ECO:0000256" key="1">
    <source>
        <dbReference type="ARBA" id="ARBA00022729"/>
    </source>
</evidence>
<evidence type="ECO:0000259" key="3">
    <source>
        <dbReference type="PROSITE" id="PS50853"/>
    </source>
</evidence>
<dbReference type="InterPro" id="IPR013783">
    <property type="entry name" value="Ig-like_fold"/>
</dbReference>
<dbReference type="NCBIfam" id="NF038128">
    <property type="entry name" value="choice_anch_J"/>
    <property type="match status" value="2"/>
</dbReference>
<gene>
    <name evidence="4" type="ORF">LXD69_01145</name>
</gene>
<dbReference type="InterPro" id="IPR036116">
    <property type="entry name" value="FN3_sf"/>
</dbReference>
<sequence>MIKKLLLLGLLTLPTLVSAQFLENFDGGTTLPTGWTVLNGGDSETWEIADFSTSEILAHSGTNVAVILYGSTAHDDYLISPAVNVTTGVSDFLTFWARSRDPLYPEVISLKLSTTGVAPADFTETLEASVAPVSGLEFYKYQYDLSAYVGQTIYIGFYSLTTDMFAFDLDDVEVTALPSCLSPTNPAAIVISDSEVDLSWTSDIGDFEVEYGAPGFVVGTGTIVPTVMGATNTTLTGLMPNTDYEYYVRRDCGSSNFSTWEGPKAFTTLCSSLTSFPFVEGFENGTIPTCWDDENVSGSEDWTYVAANGNNSITPRTGAVMAEFRTANAGNATKLVLPPLDLTGVASPELEFYYANVNWFGDVDELRVFYKESAVSPWVQIGTDYVDEQAAWTQVTLALPNPSATYYIAFEGTSNWARGLNLDDVTVQSSVLSSDGFDKSEFSYYPNPVKNSLSLSYSSEINTVEVFNLLGQKVLYKNIDLTTAELDMSSIPSGNYLVKVYIGENIETIKIVKE</sequence>
<dbReference type="Pfam" id="PF00041">
    <property type="entry name" value="fn3"/>
    <property type="match status" value="1"/>
</dbReference>
<dbReference type="InterPro" id="IPR011628">
    <property type="entry name" value="Cleaved_adhesin"/>
</dbReference>
<dbReference type="NCBIfam" id="TIGR04183">
    <property type="entry name" value="Por_Secre_tail"/>
    <property type="match status" value="1"/>
</dbReference>
<evidence type="ECO:0000313" key="5">
    <source>
        <dbReference type="Proteomes" id="UP000830454"/>
    </source>
</evidence>
<organism evidence="4 5">
    <name type="scientific">Flavobacterium sediminilitoris</name>
    <dbReference type="NCBI Taxonomy" id="2024526"/>
    <lineage>
        <taxon>Bacteria</taxon>
        <taxon>Pseudomonadati</taxon>
        <taxon>Bacteroidota</taxon>
        <taxon>Flavobacteriia</taxon>
        <taxon>Flavobacteriales</taxon>
        <taxon>Flavobacteriaceae</taxon>
        <taxon>Flavobacterium</taxon>
    </lineage>
</organism>
<protein>
    <submittedName>
        <fullName evidence="4">Choice-of-anchor J domain-containing protein</fullName>
    </submittedName>
</protein>
<dbReference type="Gene3D" id="2.60.40.10">
    <property type="entry name" value="Immunoglobulins"/>
    <property type="match status" value="1"/>
</dbReference>
<dbReference type="Pfam" id="PF18962">
    <property type="entry name" value="Por_Secre_tail"/>
    <property type="match status" value="1"/>
</dbReference>
<reference evidence="4" key="2">
    <citation type="submission" date="2022-04" db="EMBL/GenBank/DDBJ databases">
        <title>Complete Genome Sequence of Flavobacterium sediminilitoris YSM-43, Isolated from a Tidal Sediment.</title>
        <authorList>
            <person name="Lee P.A."/>
        </authorList>
    </citation>
    <scope>NUCLEOTIDE SEQUENCE</scope>
    <source>
        <strain evidence="4">YSM-43</strain>
    </source>
</reference>
<reference evidence="4" key="1">
    <citation type="submission" date="2021-12" db="EMBL/GenBank/DDBJ databases">
        <authorList>
            <person name="Cha I.-T."/>
            <person name="Lee K.-E."/>
            <person name="Park S.-J."/>
        </authorList>
    </citation>
    <scope>NUCLEOTIDE SEQUENCE</scope>
    <source>
        <strain evidence="4">YSM-43</strain>
    </source>
</reference>
<dbReference type="InterPro" id="IPR026444">
    <property type="entry name" value="Secre_tail"/>
</dbReference>
<dbReference type="InterPro" id="IPR013320">
    <property type="entry name" value="ConA-like_dom_sf"/>
</dbReference>
<evidence type="ECO:0000313" key="4">
    <source>
        <dbReference type="EMBL" id="UOX34132.1"/>
    </source>
</evidence>
<keyword evidence="1 2" id="KW-0732">Signal</keyword>
<name>A0ABY4HPN1_9FLAO</name>
<feature type="domain" description="Fibronectin type-III" evidence="3">
    <location>
        <begin position="182"/>
        <end position="271"/>
    </location>
</feature>
<dbReference type="Pfam" id="PF07675">
    <property type="entry name" value="Cleaved_Adhesin"/>
    <property type="match status" value="2"/>
</dbReference>
<dbReference type="Proteomes" id="UP000830454">
    <property type="component" value="Chromosome"/>
</dbReference>
<dbReference type="InterPro" id="IPR003961">
    <property type="entry name" value="FN3_dom"/>
</dbReference>
<evidence type="ECO:0000256" key="2">
    <source>
        <dbReference type="SAM" id="SignalP"/>
    </source>
</evidence>
<proteinExistence type="predicted"/>
<dbReference type="EMBL" id="CP090145">
    <property type="protein sequence ID" value="UOX34132.1"/>
    <property type="molecule type" value="Genomic_DNA"/>
</dbReference>
<dbReference type="PROSITE" id="PS50853">
    <property type="entry name" value="FN3"/>
    <property type="match status" value="1"/>
</dbReference>
<dbReference type="RefSeq" id="WP_246916786.1">
    <property type="nucleotide sequence ID" value="NZ_CP090145.1"/>
</dbReference>
<feature type="signal peptide" evidence="2">
    <location>
        <begin position="1"/>
        <end position="19"/>
    </location>
</feature>
<feature type="chain" id="PRO_5046328951" evidence="2">
    <location>
        <begin position="20"/>
        <end position="514"/>
    </location>
</feature>
<dbReference type="SUPFAM" id="SSF49899">
    <property type="entry name" value="Concanavalin A-like lectins/glucanases"/>
    <property type="match status" value="1"/>
</dbReference>
<dbReference type="Gene3D" id="2.60.120.200">
    <property type="match status" value="2"/>
</dbReference>
<dbReference type="SUPFAM" id="SSF49265">
    <property type="entry name" value="Fibronectin type III"/>
    <property type="match status" value="1"/>
</dbReference>
<dbReference type="CDD" id="cd00063">
    <property type="entry name" value="FN3"/>
    <property type="match status" value="1"/>
</dbReference>
<keyword evidence="5" id="KW-1185">Reference proteome</keyword>